<dbReference type="Gramene" id="VVA39252">
    <property type="protein sequence ID" value="VVA39252"/>
    <property type="gene ID" value="Prudul26B017159"/>
</dbReference>
<feature type="non-terminal residue" evidence="2">
    <location>
        <position position="1"/>
    </location>
</feature>
<dbReference type="Proteomes" id="UP000327085">
    <property type="component" value="Unassembled WGS sequence"/>
</dbReference>
<evidence type="ECO:0000313" key="3">
    <source>
        <dbReference type="Proteomes" id="UP000327085"/>
    </source>
</evidence>
<proteinExistence type="predicted"/>
<dbReference type="EMBL" id="CABIKO010000760">
    <property type="protein sequence ID" value="VVA39252.1"/>
    <property type="molecule type" value="Genomic_DNA"/>
</dbReference>
<organism evidence="2 3">
    <name type="scientific">Prunus dulcis</name>
    <name type="common">Almond</name>
    <name type="synonym">Amygdalus dulcis</name>
    <dbReference type="NCBI Taxonomy" id="3755"/>
    <lineage>
        <taxon>Eukaryota</taxon>
        <taxon>Viridiplantae</taxon>
        <taxon>Streptophyta</taxon>
        <taxon>Embryophyta</taxon>
        <taxon>Tracheophyta</taxon>
        <taxon>Spermatophyta</taxon>
        <taxon>Magnoliopsida</taxon>
        <taxon>eudicotyledons</taxon>
        <taxon>Gunneridae</taxon>
        <taxon>Pentapetalae</taxon>
        <taxon>rosids</taxon>
        <taxon>fabids</taxon>
        <taxon>Rosales</taxon>
        <taxon>Rosaceae</taxon>
        <taxon>Amygdaloideae</taxon>
        <taxon>Amygdaleae</taxon>
        <taxon>Prunus</taxon>
    </lineage>
</organism>
<feature type="coiled-coil region" evidence="1">
    <location>
        <begin position="3"/>
        <end position="55"/>
    </location>
</feature>
<feature type="non-terminal residue" evidence="2">
    <location>
        <position position="100"/>
    </location>
</feature>
<keyword evidence="1" id="KW-0175">Coiled coil</keyword>
<sequence>EEIKKLKLRLEEAQVQAVLYNELCVNAEVGVADACKQCNDLSNDLQQLLNHIEQEKGFKTNESTPELKSWVIRLKHKHRRPKRLPGYVYEGIKTSREPKK</sequence>
<evidence type="ECO:0000256" key="1">
    <source>
        <dbReference type="SAM" id="Coils"/>
    </source>
</evidence>
<name>A0A5E4GI85_PRUDU</name>
<dbReference type="AlphaFoldDB" id="A0A5E4GI85"/>
<accession>A0A5E4GI85</accession>
<reference evidence="3" key="1">
    <citation type="journal article" date="2020" name="Plant J.">
        <title>Transposons played a major role in the diversification between the closely related almond and peach genomes: results from the almond genome sequence.</title>
        <authorList>
            <person name="Alioto T."/>
            <person name="Alexiou K.G."/>
            <person name="Bardil A."/>
            <person name="Barteri F."/>
            <person name="Castanera R."/>
            <person name="Cruz F."/>
            <person name="Dhingra A."/>
            <person name="Duval H."/>
            <person name="Fernandez I Marti A."/>
            <person name="Frias L."/>
            <person name="Galan B."/>
            <person name="Garcia J.L."/>
            <person name="Howad W."/>
            <person name="Gomez-Garrido J."/>
            <person name="Gut M."/>
            <person name="Julca I."/>
            <person name="Morata J."/>
            <person name="Puigdomenech P."/>
            <person name="Ribeca P."/>
            <person name="Rubio Cabetas M.J."/>
            <person name="Vlasova A."/>
            <person name="Wirthensohn M."/>
            <person name="Garcia-Mas J."/>
            <person name="Gabaldon T."/>
            <person name="Casacuberta J.M."/>
            <person name="Arus P."/>
        </authorList>
    </citation>
    <scope>NUCLEOTIDE SEQUENCE [LARGE SCALE GENOMIC DNA]</scope>
    <source>
        <strain evidence="3">cv. Texas</strain>
    </source>
</reference>
<protein>
    <submittedName>
        <fullName evidence="2">PREDICTED: uncharacterized protein</fullName>
    </submittedName>
</protein>
<evidence type="ECO:0000313" key="2">
    <source>
        <dbReference type="EMBL" id="VVA39252.1"/>
    </source>
</evidence>
<gene>
    <name evidence="2" type="ORF">ALMOND_2B017159</name>
</gene>
<dbReference type="InParanoid" id="A0A5E4GI85"/>